<evidence type="ECO:0000313" key="2">
    <source>
        <dbReference type="Proteomes" id="UP001058461"/>
    </source>
</evidence>
<dbReference type="InterPro" id="IPR023534">
    <property type="entry name" value="Rof/RNase_P-like"/>
</dbReference>
<organism evidence="1 2">
    <name type="scientific">Marinobacterium rhizophilum</name>
    <dbReference type="NCBI Taxonomy" id="420402"/>
    <lineage>
        <taxon>Bacteria</taxon>
        <taxon>Pseudomonadati</taxon>
        <taxon>Pseudomonadota</taxon>
        <taxon>Gammaproteobacteria</taxon>
        <taxon>Oceanospirillales</taxon>
        <taxon>Oceanospirillaceae</taxon>
        <taxon>Marinobacterium</taxon>
    </lineage>
</organism>
<dbReference type="InterPro" id="IPR009778">
    <property type="entry name" value="ROF"/>
</dbReference>
<accession>A0ABY5HJC4</accession>
<evidence type="ECO:0000313" key="1">
    <source>
        <dbReference type="EMBL" id="UTW12481.1"/>
    </source>
</evidence>
<name>A0ABY5HJC4_9GAMM</name>
<sequence>MQRYTPINCEVHDGFELACMRRLRYEVQWRDATTGTVLHDRIEFRDLEYPRGEEYLIAISSHGEPLRIRLDLIISKLPY</sequence>
<dbReference type="Pfam" id="PF07073">
    <property type="entry name" value="ROF"/>
    <property type="match status" value="1"/>
</dbReference>
<dbReference type="EMBL" id="CP073347">
    <property type="protein sequence ID" value="UTW12481.1"/>
    <property type="molecule type" value="Genomic_DNA"/>
</dbReference>
<proteinExistence type="predicted"/>
<gene>
    <name evidence="1" type="ORF">KDW95_02000</name>
</gene>
<dbReference type="InterPro" id="IPR038626">
    <property type="entry name" value="Rof-like_sf"/>
</dbReference>
<dbReference type="RefSeq" id="WP_255854568.1">
    <property type="nucleotide sequence ID" value="NZ_CP073347.1"/>
</dbReference>
<dbReference type="SUPFAM" id="SSF101744">
    <property type="entry name" value="Rof/RNase P subunit-like"/>
    <property type="match status" value="1"/>
</dbReference>
<keyword evidence="2" id="KW-1185">Reference proteome</keyword>
<dbReference type="Gene3D" id="2.30.30.400">
    <property type="entry name" value="Rof-like"/>
    <property type="match status" value="1"/>
</dbReference>
<reference evidence="1" key="1">
    <citation type="submission" date="2021-04" db="EMBL/GenBank/DDBJ databases">
        <title>Oceanospirillales bacteria with DddD are important DMSP degraders in coastal seawater.</title>
        <authorList>
            <person name="Liu J."/>
        </authorList>
    </citation>
    <scope>NUCLEOTIDE SEQUENCE</scope>
    <source>
        <strain evidence="1">D13-1</strain>
    </source>
</reference>
<dbReference type="Proteomes" id="UP001058461">
    <property type="component" value="Chromosome"/>
</dbReference>
<evidence type="ECO:0008006" key="3">
    <source>
        <dbReference type="Google" id="ProtNLM"/>
    </source>
</evidence>
<protein>
    <recommendedName>
        <fullName evidence="3">Transcriptional antiterminator, Rof</fullName>
    </recommendedName>
</protein>